<dbReference type="Proteomes" id="UP001178507">
    <property type="component" value="Unassembled WGS sequence"/>
</dbReference>
<dbReference type="AlphaFoldDB" id="A0AA36I7P2"/>
<organism evidence="3 4">
    <name type="scientific">Effrenium voratum</name>
    <dbReference type="NCBI Taxonomy" id="2562239"/>
    <lineage>
        <taxon>Eukaryota</taxon>
        <taxon>Sar</taxon>
        <taxon>Alveolata</taxon>
        <taxon>Dinophyceae</taxon>
        <taxon>Suessiales</taxon>
        <taxon>Symbiodiniaceae</taxon>
        <taxon>Effrenium</taxon>
    </lineage>
</organism>
<evidence type="ECO:0000313" key="3">
    <source>
        <dbReference type="EMBL" id="CAJ1382490.1"/>
    </source>
</evidence>
<keyword evidence="4" id="KW-1185">Reference proteome</keyword>
<protein>
    <submittedName>
        <fullName evidence="3">Uncharacterized protein</fullName>
    </submittedName>
</protein>
<comment type="caution">
    <text evidence="3">The sequence shown here is derived from an EMBL/GenBank/DDBJ whole genome shotgun (WGS) entry which is preliminary data.</text>
</comment>
<gene>
    <name evidence="2" type="ORF">EVOR1521_LOCUS2030</name>
    <name evidence="3" type="ORF">EVOR1521_LOCUS9852</name>
</gene>
<reference evidence="3" key="1">
    <citation type="submission" date="2023-08" db="EMBL/GenBank/DDBJ databases">
        <authorList>
            <person name="Chen Y."/>
            <person name="Shah S."/>
            <person name="Dougan E. K."/>
            <person name="Thang M."/>
            <person name="Chan C."/>
        </authorList>
    </citation>
    <scope>NUCLEOTIDE SEQUENCE</scope>
</reference>
<evidence type="ECO:0000313" key="2">
    <source>
        <dbReference type="EMBL" id="CAJ1371799.1"/>
    </source>
</evidence>
<sequence>MNYSIPKSGQKVYWNKKSKRVKVKAPECVFEREAILANVKFNEQEKRLDEGEVRIKLDQGKETQVHPAAVFNKVPRALREEYCRSNIPLRASLRFILRDERVYLSAWLRNPHAEHLAHSGEPDDEYVQEIDKELSKVDGQEDSLAQKPFKALEKILDELDDVERQLRSLRHDEHLAIAGLQPRSTGALEDFCRSVILNVFTRLVYKIQQPVKILEQGREDEAGKRTREWMQEVLARGNYVWDLETKRKTAGDKLNCSNKKLQEAQQALAHKEKHLEGLDAQASEAEKVSQKVQETKQKMHKAQQEVQEAEEALEEAKDVGRRVLEKMRAESQGMECPFCKRRFDPSAIDRCPEVGDIHPQDEENMLRWILAQCLCRSCSEPGTPVKPTIESWLEGVNKVLRDVGAIHEEDLSSLLDTSILELRDGETSLRLQSPRIEGVKALLRLKYGVRCSSTHGFAEPTLKDQLSNFPTEVDLAARLLGVKPENQKSEVSGFLGSWDLYWLESGTKESMEDDFDFRDAGTANLKKVDVRVRTNAYVIEDDGGRVKVRRSGEMSWWPAVTSPCSVSDGGSTLKFNVHFCSRATLRARPLQPHKWCRVELRLKSSQGYDYLDGMEHTRWDAEIAWSRREMHFSCGDRGRSRRIQFHRARTLPDAPEGDEGRHTAAKVLAKQSRDLYQRIEHVERSATINKCNVIADLSVTRTTARLWADALADIVKRNFGIAIAPRRSEEAGNEKQQISSLASTFNFKKHFASIASRLLPRISFDKWQRRLPGSLSSLGPLGARIGPGRA</sequence>
<evidence type="ECO:0000313" key="4">
    <source>
        <dbReference type="Proteomes" id="UP001178507"/>
    </source>
</evidence>
<proteinExistence type="predicted"/>
<dbReference type="EMBL" id="CAUJNA010000909">
    <property type="protein sequence ID" value="CAJ1382490.1"/>
    <property type="molecule type" value="Genomic_DNA"/>
</dbReference>
<evidence type="ECO:0000256" key="1">
    <source>
        <dbReference type="SAM" id="Coils"/>
    </source>
</evidence>
<accession>A0AA36I7P2</accession>
<dbReference type="EMBL" id="CAUJNA010000098">
    <property type="protein sequence ID" value="CAJ1371799.1"/>
    <property type="molecule type" value="Genomic_DNA"/>
</dbReference>
<keyword evidence="1" id="KW-0175">Coiled coil</keyword>
<name>A0AA36I7P2_9DINO</name>
<feature type="coiled-coil region" evidence="1">
    <location>
        <begin position="254"/>
        <end position="326"/>
    </location>
</feature>